<gene>
    <name evidence="2" type="primary">LOC101861296</name>
</gene>
<evidence type="ECO:0000313" key="2">
    <source>
        <dbReference type="RefSeq" id="XP_005102074.2"/>
    </source>
</evidence>
<protein>
    <submittedName>
        <fullName evidence="2">Sterile alpha motif domain-containing protein 9</fullName>
    </submittedName>
</protein>
<keyword evidence="1" id="KW-1185">Reference proteome</keyword>
<proteinExistence type="predicted"/>
<dbReference type="PANTHER" id="PTHR16155:SF19">
    <property type="entry name" value="DED DOMAIN-CONTAINING PROTEIN"/>
    <property type="match status" value="1"/>
</dbReference>
<dbReference type="Proteomes" id="UP000694888">
    <property type="component" value="Unplaced"/>
</dbReference>
<reference evidence="2" key="1">
    <citation type="submission" date="2025-08" db="UniProtKB">
        <authorList>
            <consortium name="RefSeq"/>
        </authorList>
    </citation>
    <scope>IDENTIFICATION</scope>
</reference>
<accession>A0ABM0JUW7</accession>
<evidence type="ECO:0000313" key="1">
    <source>
        <dbReference type="Proteomes" id="UP000694888"/>
    </source>
</evidence>
<organism evidence="1 2">
    <name type="scientific">Aplysia californica</name>
    <name type="common">California sea hare</name>
    <dbReference type="NCBI Taxonomy" id="6500"/>
    <lineage>
        <taxon>Eukaryota</taxon>
        <taxon>Metazoa</taxon>
        <taxon>Spiralia</taxon>
        <taxon>Lophotrochozoa</taxon>
        <taxon>Mollusca</taxon>
        <taxon>Gastropoda</taxon>
        <taxon>Heterobranchia</taxon>
        <taxon>Euthyneura</taxon>
        <taxon>Tectipleura</taxon>
        <taxon>Aplysiida</taxon>
        <taxon>Aplysioidea</taxon>
        <taxon>Aplysiidae</taxon>
        <taxon>Aplysia</taxon>
    </lineage>
</organism>
<name>A0ABM0JUW7_APLCA</name>
<sequence length="1624" mass="187892">MVKRKKREGKDTKKDRFFKNLAIKRHVKLTTKTCFSKASQEKPESVKDQVIGEMSPADLKIFLKKKLEDKGLPLSVLDDLERESISGEIFLDLSEEALKEILPSANFGVRHTLITIIQSEKKVVLATPEKPVVQEYFRSFDSPVKKTDKYVKGRCVDITVNRRGKKLESIRNFHPLQDQSKDNALEYIGCEVVQFASACLNERRNGTIYFGIASEECGYCQAGEIIGINLPKEEVEAEISQFLEESFHKNIKTVIDNTVRSAKFVPVIDPRKETNANLFVIEIDVVPSLSVVESSTVWTYLKWLSNVLKKKHKCKMILFKFSDEGFPVVEDSDDLDVYHERDQKRSINQRKKEEDSKSPIDIPDLKRKLLNLLTGGAPMIEDDVFPFLVTSPLDDHMDKKFLDANTVFIKDLHPEIVLDFDPKGSSKGIYANVNSEQDGLLRVLTTDNFDENKSTKEERKTLTDSLSNDRNISWLFCDGYEEMDLRHMSQTEWNRERRPSFVEALRFYIDSCGGKDRIIVLFCLFSKNYETMLQACDEVLGMLPDQWIMLAESEQIACEWQDQILSRNRVERKDMIDRCVIGMPWQHVNGTIQSVVIPPDASQCSLICSTGALVEVRKKKLNDWSDLDVLSASNPDLDDGDSDKKKKEMEEGFYKGEQVDWLNFFFNDQVLERSIHHELMKVVKEALEGKGKDEDQKVKTVLLFHQPGAGGTTSAKQVLWELRGEYRCCVVRQITDQTCEQLVEVRCYEEQNPRKPLLVFMDNEDEEKAMQLRGALEGKARLISRETDDTVHVFCTLIMCMRRATLPKQLTYRQIALRQELTRLELEWFRKKNDSLTSLYNQDKANVNPKFLISFNILRENFNQDYVRKVVKEFSCDITDEKEVKLLKIVSLLNAYDPDFKAIRVSCLDRLLQKPVLSHREFTQQGFLLRRKNWEAMLSQGVKVLLNLSASGHKGGKPKQSVRVFNKLIASEIFMAMKERLEEKESEVMSWLLQSRLFESSSWDSNHLQAIINCVMKKREFKENGRQYKFSKFILAVQDQEGSEVAVSVLQQLFDLNQDPFTAQLIARFYIDVKNWLKAREFADIATSMLPSNSFLWDTYGQVFKSQLVDKISQEKALDGDGFKDAEIHELIQLAQKCLHHFKEEQSKSEIEVTKLGEINFAGYFGELRAILVLLSALRLSPSFQRGDDLHHFLVFQEFNPPHLNFICEEDRRFLKNLQQGVKAAMRRLDEELLQMKGSVSLNFAGQSFDMNRDTLVHLKVNLDEYFGESKDAIPKGLRGKDKCEYRWRRARNLGGTSLNLQLRTVRNGKEGEQNILKVYELMYENIQELKTPDYLRTILDSITTLIVSKICLRDLTYENILTWSRNLYDIDKTLSVKNDRSYLESYLYLGLYHFPTEERQVYNLCPVYDLQKAFRKWQDAFKKNYPKHNQEEMVRMRKETTLFFLGNGLPPRDFVNQESLSMMDCCHSISEKWNLLGVREILRLLKGVLKYGGDIVIYTVVTRDGNKLQLEIPTAYRVRKQDLWQKKVYFYLGFSFKGPKAYGMSAEELGTKPEEPERVESAVFMSSSKGVRQTETLAKRIDAVRSANEKVRGGNAQGRLKEALDKQKHDLSSYMQEVLGLED</sequence>
<dbReference type="PANTHER" id="PTHR16155">
    <property type="entry name" value="DED DOMAIN-CONTAINING PROTEIN"/>
    <property type="match status" value="1"/>
</dbReference>
<dbReference type="RefSeq" id="XP_005102074.2">
    <property type="nucleotide sequence ID" value="XM_005102017.3"/>
</dbReference>
<dbReference type="GeneID" id="101861296"/>